<dbReference type="SUPFAM" id="SSF51556">
    <property type="entry name" value="Metallo-dependent hydrolases"/>
    <property type="match status" value="1"/>
</dbReference>
<dbReference type="PANTHER" id="PTHR10443:SF12">
    <property type="entry name" value="DIPEPTIDASE"/>
    <property type="match status" value="1"/>
</dbReference>
<accession>A0A1D2YY35</accession>
<dbReference type="PROSITE" id="PS51365">
    <property type="entry name" value="RENAL_DIPEPTIDASE_2"/>
    <property type="match status" value="1"/>
</dbReference>
<dbReference type="Gene3D" id="3.20.20.140">
    <property type="entry name" value="Metal-dependent hydrolases"/>
    <property type="match status" value="1"/>
</dbReference>
<dbReference type="InterPro" id="IPR032466">
    <property type="entry name" value="Metal_Hydrolase"/>
</dbReference>
<name>A0A1D2YY35_9BACI</name>
<gene>
    <name evidence="1" type="ORF">BHF71_00810</name>
</gene>
<dbReference type="STRING" id="337097.BHF71_00810"/>
<proteinExistence type="predicted"/>
<dbReference type="CDD" id="cd01301">
    <property type="entry name" value="rDP_like"/>
    <property type="match status" value="1"/>
</dbReference>
<protein>
    <recommendedName>
        <fullName evidence="3">Diguanylate cyclase</fullName>
    </recommendedName>
</protein>
<dbReference type="GO" id="GO:0070573">
    <property type="term" value="F:metallodipeptidase activity"/>
    <property type="evidence" value="ECO:0007669"/>
    <property type="project" value="InterPro"/>
</dbReference>
<dbReference type="EMBL" id="MIJF01000001">
    <property type="protein sequence ID" value="OEG00496.1"/>
    <property type="molecule type" value="Genomic_DNA"/>
</dbReference>
<comment type="caution">
    <text evidence="1">The sequence shown here is derived from an EMBL/GenBank/DDBJ whole genome shotgun (WGS) entry which is preliminary data.</text>
</comment>
<reference evidence="1 2" key="1">
    <citation type="submission" date="2016-09" db="EMBL/GenBank/DDBJ databases">
        <title>Draft genome sequence for the type strain of Vulcanibacillus modesticaldus BR, a strictly anaerobic, moderately thermophilic, and nitrate-reducing bacterium from deep sea-hydrothermal vents of the Mid-Atlantic Ridge.</title>
        <authorList>
            <person name="Abin C.A."/>
            <person name="Hollibaugh J.T."/>
        </authorList>
    </citation>
    <scope>NUCLEOTIDE SEQUENCE [LARGE SCALE GENOMIC DNA]</scope>
    <source>
        <strain evidence="1 2">BR</strain>
    </source>
</reference>
<sequence length="296" mass="33086">MLKDEKLDFYQSSDQLSLNFPKMINVGVSVQIFAIFVSTSKQPKFQQAIKSIDTFYEKIIKKADKIQLATTYFQLEEILKAKKIAGLLSLEGAEALEGDLSKLRILHKLGVKIIGLTWNHANEVADGIMEPRGGGLTTFGKMVIDEMNRLNMIVDVSHLSEKGFWDVVEITRKPIIASHSNTRKFCNHPRNLTDKQIKAIIESGGMIGITFVKNFVANKDHATIDDLILHIEHIAELGGISNVGLGSDFDGATTLSELQDARDLDNLANNLHKKFPSHIVRAILGDNWLNYFKRAL</sequence>
<dbReference type="PANTHER" id="PTHR10443">
    <property type="entry name" value="MICROSOMAL DIPEPTIDASE"/>
    <property type="match status" value="1"/>
</dbReference>
<dbReference type="GO" id="GO:0006508">
    <property type="term" value="P:proteolysis"/>
    <property type="evidence" value="ECO:0007669"/>
    <property type="project" value="InterPro"/>
</dbReference>
<evidence type="ECO:0000313" key="2">
    <source>
        <dbReference type="Proteomes" id="UP000243739"/>
    </source>
</evidence>
<keyword evidence="2" id="KW-1185">Reference proteome</keyword>
<evidence type="ECO:0008006" key="3">
    <source>
        <dbReference type="Google" id="ProtNLM"/>
    </source>
</evidence>
<dbReference type="Proteomes" id="UP000243739">
    <property type="component" value="Unassembled WGS sequence"/>
</dbReference>
<dbReference type="Pfam" id="PF01244">
    <property type="entry name" value="Peptidase_M19"/>
    <property type="match status" value="1"/>
</dbReference>
<evidence type="ECO:0000313" key="1">
    <source>
        <dbReference type="EMBL" id="OEG00496.1"/>
    </source>
</evidence>
<dbReference type="AlphaFoldDB" id="A0A1D2YY35"/>
<organism evidence="1 2">
    <name type="scientific">Vulcanibacillus modesticaldus</name>
    <dbReference type="NCBI Taxonomy" id="337097"/>
    <lineage>
        <taxon>Bacteria</taxon>
        <taxon>Bacillati</taxon>
        <taxon>Bacillota</taxon>
        <taxon>Bacilli</taxon>
        <taxon>Bacillales</taxon>
        <taxon>Bacillaceae</taxon>
        <taxon>Vulcanibacillus</taxon>
    </lineage>
</organism>
<dbReference type="InterPro" id="IPR008257">
    <property type="entry name" value="Pept_M19"/>
</dbReference>